<gene>
    <name evidence="9" type="ORF">F9U64_14945</name>
</gene>
<evidence type="ECO:0000313" key="10">
    <source>
        <dbReference type="Proteomes" id="UP000480246"/>
    </source>
</evidence>
<evidence type="ECO:0000256" key="4">
    <source>
        <dbReference type="ARBA" id="ARBA00022989"/>
    </source>
</evidence>
<dbReference type="EMBL" id="WEID01000074">
    <property type="protein sequence ID" value="KAB8129701.1"/>
    <property type="molecule type" value="Genomic_DNA"/>
</dbReference>
<dbReference type="PANTHER" id="PTHR30572:SF4">
    <property type="entry name" value="ABC TRANSPORTER PERMEASE YTRF"/>
    <property type="match status" value="1"/>
</dbReference>
<feature type="domain" description="ABC3 transporter permease C-terminal" evidence="8">
    <location>
        <begin position="312"/>
        <end position="396"/>
    </location>
</feature>
<keyword evidence="5 7" id="KW-0472">Membrane</keyword>
<feature type="transmembrane region" description="Helical" evidence="7">
    <location>
        <begin position="349"/>
        <end position="374"/>
    </location>
</feature>
<dbReference type="GO" id="GO:0022857">
    <property type="term" value="F:transmembrane transporter activity"/>
    <property type="evidence" value="ECO:0007669"/>
    <property type="project" value="TreeGrafter"/>
</dbReference>
<dbReference type="Proteomes" id="UP000480246">
    <property type="component" value="Unassembled WGS sequence"/>
</dbReference>
<evidence type="ECO:0000256" key="1">
    <source>
        <dbReference type="ARBA" id="ARBA00004651"/>
    </source>
</evidence>
<evidence type="ECO:0000256" key="3">
    <source>
        <dbReference type="ARBA" id="ARBA00022692"/>
    </source>
</evidence>
<accession>A0A7C8KST2</accession>
<keyword evidence="4 7" id="KW-1133">Transmembrane helix</keyword>
<name>A0A7C8KST2_9BACI</name>
<dbReference type="InterPro" id="IPR003838">
    <property type="entry name" value="ABC3_permease_C"/>
</dbReference>
<comment type="similarity">
    <text evidence="6">Belongs to the ABC-4 integral membrane protein family.</text>
</comment>
<comment type="caution">
    <text evidence="9">The sequence shown here is derived from an EMBL/GenBank/DDBJ whole genome shotgun (WGS) entry which is preliminary data.</text>
</comment>
<dbReference type="GO" id="GO:0005886">
    <property type="term" value="C:plasma membrane"/>
    <property type="evidence" value="ECO:0007669"/>
    <property type="project" value="UniProtKB-SubCell"/>
</dbReference>
<evidence type="ECO:0000313" key="9">
    <source>
        <dbReference type="EMBL" id="KAB8129701.1"/>
    </source>
</evidence>
<dbReference type="AlphaFoldDB" id="A0A7C8KST2"/>
<dbReference type="Pfam" id="PF02687">
    <property type="entry name" value="FtsX"/>
    <property type="match status" value="1"/>
</dbReference>
<keyword evidence="10" id="KW-1185">Reference proteome</keyword>
<evidence type="ECO:0000259" key="8">
    <source>
        <dbReference type="Pfam" id="PF02687"/>
    </source>
</evidence>
<evidence type="ECO:0000256" key="6">
    <source>
        <dbReference type="ARBA" id="ARBA00038076"/>
    </source>
</evidence>
<organism evidence="9 10">
    <name type="scientific">Gracilibacillus oryzae</name>
    <dbReference type="NCBI Taxonomy" id="1672701"/>
    <lineage>
        <taxon>Bacteria</taxon>
        <taxon>Bacillati</taxon>
        <taxon>Bacillota</taxon>
        <taxon>Bacilli</taxon>
        <taxon>Bacillales</taxon>
        <taxon>Bacillaceae</taxon>
        <taxon>Gracilibacillus</taxon>
    </lineage>
</organism>
<dbReference type="InterPro" id="IPR050250">
    <property type="entry name" value="Macrolide_Exporter_MacB"/>
</dbReference>
<evidence type="ECO:0000256" key="5">
    <source>
        <dbReference type="ARBA" id="ARBA00023136"/>
    </source>
</evidence>
<keyword evidence="3 7" id="KW-0812">Transmembrane</keyword>
<reference evidence="9 10" key="1">
    <citation type="submission" date="2019-10" db="EMBL/GenBank/DDBJ databases">
        <title>Gracilibacillus sp. nov. isolated from rice seeds.</title>
        <authorList>
            <person name="He S."/>
        </authorList>
    </citation>
    <scope>NUCLEOTIDE SEQUENCE [LARGE SCALE GENOMIC DNA]</scope>
    <source>
        <strain evidence="9 10">TD8</strain>
    </source>
</reference>
<keyword evidence="2" id="KW-1003">Cell membrane</keyword>
<proteinExistence type="inferred from homology"/>
<evidence type="ECO:0000256" key="7">
    <source>
        <dbReference type="SAM" id="Phobius"/>
    </source>
</evidence>
<dbReference type="RefSeq" id="WP_153405276.1">
    <property type="nucleotide sequence ID" value="NZ_ML762436.1"/>
</dbReference>
<protein>
    <submittedName>
        <fullName evidence="9">ABC transporter permease</fullName>
    </submittedName>
</protein>
<sequence>MTIFMMLFRKMRKNRWLVISLLSGMMISTMLTSSLPIYKESILQRMLIKELDQFYMETWQYPGSLSAKVSLSLHEEEEITRVEILEQFDQYWEQEILDNKNFELLDYIYERRTRIINIIPAETDVNDQPDSHQIDIAMRTDITEHVNLIEGKFPSAKKIDGIYEGMVTEDMLVQNDMAVGDTYISNNSFAEGVKIKIVGVIEQKNLNEKYWSTPLSEYKQSVMVNEQLFNEIVQEDIIPLSSANWLANIAYTKLSVASADLFLQKKQQLDTFYKQTIQGYTPTSLAADEIFTKYKEKESKLGLLLWSLNIPLLVLAAFYVYMVSGLLVERQLPEMAVLRSRGASRKQIFLLYLAESSLLAFIAFICGPFLGAFVTKILGSSDSFLSFVNRADLHVSLSLNCFGYAGIENKHCRPETSQG</sequence>
<dbReference type="OrthoDB" id="51951at2"/>
<dbReference type="PANTHER" id="PTHR30572">
    <property type="entry name" value="MEMBRANE COMPONENT OF TRANSPORTER-RELATED"/>
    <property type="match status" value="1"/>
</dbReference>
<comment type="subcellular location">
    <subcellularLocation>
        <location evidence="1">Cell membrane</location>
        <topology evidence="1">Multi-pass membrane protein</topology>
    </subcellularLocation>
</comment>
<feature type="transmembrane region" description="Helical" evidence="7">
    <location>
        <begin position="303"/>
        <end position="328"/>
    </location>
</feature>
<evidence type="ECO:0000256" key="2">
    <source>
        <dbReference type="ARBA" id="ARBA00022475"/>
    </source>
</evidence>